<dbReference type="GO" id="GO:0016787">
    <property type="term" value="F:hydrolase activity"/>
    <property type="evidence" value="ECO:0007669"/>
    <property type="project" value="UniProtKB-KW"/>
</dbReference>
<keyword evidence="4" id="KW-0255">Endonuclease</keyword>
<dbReference type="EMBL" id="FWEW01001153">
    <property type="protein sequence ID" value="SLM36594.1"/>
    <property type="molecule type" value="Genomic_DNA"/>
</dbReference>
<dbReference type="GO" id="GO:0003723">
    <property type="term" value="F:RNA binding"/>
    <property type="evidence" value="ECO:0007669"/>
    <property type="project" value="InterPro"/>
</dbReference>
<feature type="active site" evidence="9">
    <location>
        <position position="138"/>
    </location>
</feature>
<evidence type="ECO:0000256" key="9">
    <source>
        <dbReference type="PIRSR" id="PIRSR633697-1"/>
    </source>
</evidence>
<dbReference type="EC" id="4.6.1.19" evidence="2"/>
<evidence type="ECO:0000313" key="12">
    <source>
        <dbReference type="EMBL" id="SLM36594.1"/>
    </source>
</evidence>
<keyword evidence="13" id="KW-1185">Reference proteome</keyword>
<keyword evidence="5" id="KW-0378">Hydrolase</keyword>
<evidence type="ECO:0000256" key="1">
    <source>
        <dbReference type="ARBA" id="ARBA00007469"/>
    </source>
</evidence>
<feature type="active site" evidence="9">
    <location>
        <position position="134"/>
    </location>
</feature>
<dbReference type="InterPro" id="IPR033130">
    <property type="entry name" value="RNase_T2_His_AS_2"/>
</dbReference>
<proteinExistence type="inferred from homology"/>
<keyword evidence="8" id="KW-0456">Lyase</keyword>
<keyword evidence="3" id="KW-0540">Nuclease</keyword>
<dbReference type="InterPro" id="IPR018188">
    <property type="entry name" value="RNase_T2_His_AS_1"/>
</dbReference>
<dbReference type="InterPro" id="IPR001568">
    <property type="entry name" value="RNase_T2-like"/>
</dbReference>
<dbReference type="PANTHER" id="PTHR11240:SF22">
    <property type="entry name" value="RIBONUCLEASE T2"/>
    <property type="match status" value="1"/>
</dbReference>
<keyword evidence="11" id="KW-0732">Signal</keyword>
<dbReference type="PANTHER" id="PTHR11240">
    <property type="entry name" value="RIBONUCLEASE T2"/>
    <property type="match status" value="1"/>
</dbReference>
<reference evidence="13" key="1">
    <citation type="submission" date="2017-03" db="EMBL/GenBank/DDBJ databases">
        <authorList>
            <person name="Sharma R."/>
            <person name="Thines M."/>
        </authorList>
    </citation>
    <scope>NUCLEOTIDE SEQUENCE [LARGE SCALE GENOMIC DNA]</scope>
</reference>
<organism evidence="12 13">
    <name type="scientific">Lasallia pustulata</name>
    <dbReference type="NCBI Taxonomy" id="136370"/>
    <lineage>
        <taxon>Eukaryota</taxon>
        <taxon>Fungi</taxon>
        <taxon>Dikarya</taxon>
        <taxon>Ascomycota</taxon>
        <taxon>Pezizomycotina</taxon>
        <taxon>Lecanoromycetes</taxon>
        <taxon>OSLEUM clade</taxon>
        <taxon>Umbilicariomycetidae</taxon>
        <taxon>Umbilicariales</taxon>
        <taxon>Umbilicariaceae</taxon>
        <taxon>Lasallia</taxon>
    </lineage>
</organism>
<evidence type="ECO:0000256" key="3">
    <source>
        <dbReference type="ARBA" id="ARBA00022722"/>
    </source>
</evidence>
<dbReference type="InterPro" id="IPR036430">
    <property type="entry name" value="RNase_T2-like_sf"/>
</dbReference>
<feature type="active site" evidence="9">
    <location>
        <position position="76"/>
    </location>
</feature>
<name>A0A1W5D0D9_9LECA</name>
<dbReference type="GO" id="GO:0005576">
    <property type="term" value="C:extracellular region"/>
    <property type="evidence" value="ECO:0007669"/>
    <property type="project" value="TreeGrafter"/>
</dbReference>
<dbReference type="PROSITE" id="PS00530">
    <property type="entry name" value="RNASE_T2_1"/>
    <property type="match status" value="1"/>
</dbReference>
<dbReference type="CDD" id="cd01061">
    <property type="entry name" value="RNase_T2_euk"/>
    <property type="match status" value="1"/>
</dbReference>
<dbReference type="PROSITE" id="PS00531">
    <property type="entry name" value="RNASE_T2_2"/>
    <property type="match status" value="1"/>
</dbReference>
<evidence type="ECO:0000313" key="13">
    <source>
        <dbReference type="Proteomes" id="UP000192927"/>
    </source>
</evidence>
<evidence type="ECO:0000256" key="8">
    <source>
        <dbReference type="ARBA" id="ARBA00023239"/>
    </source>
</evidence>
<protein>
    <recommendedName>
        <fullName evidence="2">ribonuclease T2</fullName>
        <ecNumber evidence="2">4.6.1.19</ecNumber>
    </recommendedName>
</protein>
<dbReference type="SUPFAM" id="SSF55895">
    <property type="entry name" value="Ribonuclease Rh-like"/>
    <property type="match status" value="1"/>
</dbReference>
<evidence type="ECO:0000256" key="4">
    <source>
        <dbReference type="ARBA" id="ARBA00022759"/>
    </source>
</evidence>
<evidence type="ECO:0000256" key="10">
    <source>
        <dbReference type="RuleBase" id="RU004328"/>
    </source>
</evidence>
<evidence type="ECO:0000256" key="7">
    <source>
        <dbReference type="ARBA" id="ARBA00023180"/>
    </source>
</evidence>
<keyword evidence="6" id="KW-1015">Disulfide bond</keyword>
<feature type="signal peptide" evidence="11">
    <location>
        <begin position="1"/>
        <end position="23"/>
    </location>
</feature>
<dbReference type="GO" id="GO:0006401">
    <property type="term" value="P:RNA catabolic process"/>
    <property type="evidence" value="ECO:0007669"/>
    <property type="project" value="TreeGrafter"/>
</dbReference>
<feature type="chain" id="PRO_5012732399" description="ribonuclease T2" evidence="11">
    <location>
        <begin position="24"/>
        <end position="285"/>
    </location>
</feature>
<evidence type="ECO:0000256" key="2">
    <source>
        <dbReference type="ARBA" id="ARBA00012571"/>
    </source>
</evidence>
<dbReference type="AlphaFoldDB" id="A0A1W5D0D9"/>
<keyword evidence="7" id="KW-0325">Glycoprotein</keyword>
<dbReference type="Proteomes" id="UP000192927">
    <property type="component" value="Unassembled WGS sequence"/>
</dbReference>
<evidence type="ECO:0000256" key="6">
    <source>
        <dbReference type="ARBA" id="ARBA00023157"/>
    </source>
</evidence>
<dbReference type="InterPro" id="IPR033697">
    <property type="entry name" value="Ribonuclease_T2_eukaryotic"/>
</dbReference>
<dbReference type="GO" id="GO:0033897">
    <property type="term" value="F:ribonuclease T2 activity"/>
    <property type="evidence" value="ECO:0007669"/>
    <property type="project" value="UniProtKB-EC"/>
</dbReference>
<dbReference type="Gene3D" id="3.90.730.10">
    <property type="entry name" value="Ribonuclease T2-like"/>
    <property type="match status" value="1"/>
</dbReference>
<comment type="similarity">
    <text evidence="1 10">Belongs to the RNase T2 family.</text>
</comment>
<sequence>MFSSIKRILFVAALLGSAHRASAGRPPFCPNATLSCHNTTVIANTCCFNAPGGQLLQTQFWDTDPATGPADHWTVHGLWPDHCDGTYDSYCDETRQYTNITQILEAYNRYDVLKYMRVYWKDNGGDDESFWEHEWGKHGTCISTLDPNCYIDYTPQEEVVDFFERTVRLFSHLNTYEFLAAANIYPTNSTTYTYDQIMSALNQPRGVNATIECDGKFLDQVYYTFDVRGSVANGQFVPENPVGEGTTGCPKTGIQYVPKNLSTVPTPVSSSATVSAAATGKAKLF</sequence>
<evidence type="ECO:0000256" key="5">
    <source>
        <dbReference type="ARBA" id="ARBA00022801"/>
    </source>
</evidence>
<accession>A0A1W5D0D9</accession>
<dbReference type="Pfam" id="PF00445">
    <property type="entry name" value="Ribonuclease_T2"/>
    <property type="match status" value="1"/>
</dbReference>
<evidence type="ECO:0000256" key="11">
    <source>
        <dbReference type="SAM" id="SignalP"/>
    </source>
</evidence>
<dbReference type="FunFam" id="3.90.730.10:FF:000004">
    <property type="entry name" value="Ribonuclease T2-like"/>
    <property type="match status" value="1"/>
</dbReference>